<evidence type="ECO:0000313" key="3">
    <source>
        <dbReference type="Proteomes" id="UP000245771"/>
    </source>
</evidence>
<keyword evidence="1" id="KW-1133">Transmembrane helix</keyword>
<reference evidence="2 3" key="1">
    <citation type="journal article" date="2018" name="Mol. Biol. Evol.">
        <title>Broad Genomic Sampling Reveals a Smut Pathogenic Ancestry of the Fungal Clade Ustilaginomycotina.</title>
        <authorList>
            <person name="Kijpornyongpan T."/>
            <person name="Mondo S.J."/>
            <person name="Barry K."/>
            <person name="Sandor L."/>
            <person name="Lee J."/>
            <person name="Lipzen A."/>
            <person name="Pangilinan J."/>
            <person name="LaButti K."/>
            <person name="Hainaut M."/>
            <person name="Henrissat B."/>
            <person name="Grigoriev I.V."/>
            <person name="Spatafora J.W."/>
            <person name="Aime M.C."/>
        </authorList>
    </citation>
    <scope>NUCLEOTIDE SEQUENCE [LARGE SCALE GENOMIC DNA]</scope>
    <source>
        <strain evidence="2 3">MCA 3882</strain>
    </source>
</reference>
<dbReference type="InParanoid" id="A0A316V7I0"/>
<proteinExistence type="predicted"/>
<dbReference type="RefSeq" id="XP_025353704.1">
    <property type="nucleotide sequence ID" value="XM_025502571.1"/>
</dbReference>
<keyword evidence="1" id="KW-0812">Transmembrane</keyword>
<gene>
    <name evidence="2" type="ORF">FA14DRAFT_61896</name>
</gene>
<accession>A0A316V7I0</accession>
<dbReference type="AlphaFoldDB" id="A0A316V7I0"/>
<dbReference type="Proteomes" id="UP000245771">
    <property type="component" value="Unassembled WGS sequence"/>
</dbReference>
<keyword evidence="1" id="KW-0472">Membrane</keyword>
<keyword evidence="3" id="KW-1185">Reference proteome</keyword>
<dbReference type="EMBL" id="KZ819604">
    <property type="protein sequence ID" value="PWN33402.1"/>
    <property type="molecule type" value="Genomic_DNA"/>
</dbReference>
<evidence type="ECO:0000256" key="1">
    <source>
        <dbReference type="SAM" id="Phobius"/>
    </source>
</evidence>
<feature type="transmembrane region" description="Helical" evidence="1">
    <location>
        <begin position="65"/>
        <end position="88"/>
    </location>
</feature>
<organism evidence="2 3">
    <name type="scientific">Meira miltonrushii</name>
    <dbReference type="NCBI Taxonomy" id="1280837"/>
    <lineage>
        <taxon>Eukaryota</taxon>
        <taxon>Fungi</taxon>
        <taxon>Dikarya</taxon>
        <taxon>Basidiomycota</taxon>
        <taxon>Ustilaginomycotina</taxon>
        <taxon>Exobasidiomycetes</taxon>
        <taxon>Exobasidiales</taxon>
        <taxon>Brachybasidiaceae</taxon>
        <taxon>Meira</taxon>
    </lineage>
</organism>
<protein>
    <submittedName>
        <fullName evidence="2">Uncharacterized protein</fullName>
    </submittedName>
</protein>
<dbReference type="GeneID" id="37024352"/>
<evidence type="ECO:0000313" key="2">
    <source>
        <dbReference type="EMBL" id="PWN33402.1"/>
    </source>
</evidence>
<sequence>MLSLLLLAIPKALNQIVGNRSIVIVKYRGLKGESDPISASSLESIFIFDCSGELTLSILSLHDFWLIRSIFVGLLQLFSLSVCVYVLLSSLGCMEYAAPRNNQRSRQDCVSNN</sequence>
<name>A0A316V7I0_9BASI</name>